<dbReference type="PROSITE" id="PS00137">
    <property type="entry name" value="SUBTILASE_HIS"/>
    <property type="match status" value="1"/>
</dbReference>
<dbReference type="AlphaFoldDB" id="A0A1W2AP16"/>
<feature type="signal peptide" evidence="7">
    <location>
        <begin position="1"/>
        <end position="23"/>
    </location>
</feature>
<feature type="chain" id="PRO_5010741845" evidence="7">
    <location>
        <begin position="24"/>
        <end position="392"/>
    </location>
</feature>
<evidence type="ECO:0000259" key="8">
    <source>
        <dbReference type="Pfam" id="PF00082"/>
    </source>
</evidence>
<keyword evidence="3" id="KW-0378">Hydrolase</keyword>
<dbReference type="PANTHER" id="PTHR43399:SF4">
    <property type="entry name" value="CELL WALL-ASSOCIATED PROTEASE"/>
    <property type="match status" value="1"/>
</dbReference>
<proteinExistence type="inferred from homology"/>
<reference evidence="9 10" key="1">
    <citation type="submission" date="2017-04" db="EMBL/GenBank/DDBJ databases">
        <authorList>
            <person name="Afonso C.L."/>
            <person name="Miller P.J."/>
            <person name="Scott M.A."/>
            <person name="Spackman E."/>
            <person name="Goraichik I."/>
            <person name="Dimitrov K.M."/>
            <person name="Suarez D.L."/>
            <person name="Swayne D.E."/>
        </authorList>
    </citation>
    <scope>NUCLEOTIDE SEQUENCE [LARGE SCALE GENOMIC DNA]</scope>
    <source>
        <strain evidence="9 10">DSM 19625</strain>
    </source>
</reference>
<sequence>MRRTIRYFLTAVLSVFVTFCTLAQNNNGPSVSLKGWYLLDWKQDHVYGISLQQAYDFLKARHLKPNSTILGVIDSGVDTTHEDLKNVLWTNRSEIAGNGKDDDGNGYVDDVHGWNFLGNKDGKNVGKESLEEERVYQAYKSKWENIDSAGISRLSRDELYDYNMWQRAAKMARRFASKSQATTKDSEMYNSKPKNHRDEVVGDNYNDINDSNYGNGDVTATDPMHGTHVAGIIGAQQNNNPGVNGVADNVQIMVLRAVPDGDEYDKDIALAIRYAVDNGARVINMSFGKFYSPGKKWVDDAVKYAQKKDVLLVHAAGNDSKNIDKEFNYPSPVSKDSLFTASNWITVGASGMSGSGIAAPFSNYGKQNVDVFAPGVRIYSTLPKANKYVMCL</sequence>
<comment type="similarity">
    <text evidence="1 5">Belongs to the peptidase S8 family.</text>
</comment>
<keyword evidence="2" id="KW-0645">Protease</keyword>
<feature type="domain" description="Peptidase S8/S53" evidence="8">
    <location>
        <begin position="68"/>
        <end position="377"/>
    </location>
</feature>
<comment type="caution">
    <text evidence="5">Lacks conserved residue(s) required for the propagation of feature annotation.</text>
</comment>
<evidence type="ECO:0000313" key="9">
    <source>
        <dbReference type="EMBL" id="SMC62413.1"/>
    </source>
</evidence>
<dbReference type="Gene3D" id="3.40.50.200">
    <property type="entry name" value="Peptidase S8/S53 domain"/>
    <property type="match status" value="2"/>
</dbReference>
<dbReference type="SUPFAM" id="SSF52743">
    <property type="entry name" value="Subtilisin-like"/>
    <property type="match status" value="1"/>
</dbReference>
<dbReference type="PRINTS" id="PR00723">
    <property type="entry name" value="SUBTILISIN"/>
</dbReference>
<protein>
    <submittedName>
        <fullName evidence="9">Subtilase family protein</fullName>
    </submittedName>
</protein>
<evidence type="ECO:0000313" key="10">
    <source>
        <dbReference type="Proteomes" id="UP000192678"/>
    </source>
</evidence>
<dbReference type="PANTHER" id="PTHR43399">
    <property type="entry name" value="SUBTILISIN-RELATED"/>
    <property type="match status" value="1"/>
</dbReference>
<dbReference type="Proteomes" id="UP000192678">
    <property type="component" value="Unassembled WGS sequence"/>
</dbReference>
<evidence type="ECO:0000256" key="4">
    <source>
        <dbReference type="ARBA" id="ARBA00022825"/>
    </source>
</evidence>
<gene>
    <name evidence="9" type="ORF">SAMN04488101_101798</name>
</gene>
<dbReference type="PROSITE" id="PS51892">
    <property type="entry name" value="SUBTILASE"/>
    <property type="match status" value="1"/>
</dbReference>
<evidence type="ECO:0000256" key="2">
    <source>
        <dbReference type="ARBA" id="ARBA00022670"/>
    </source>
</evidence>
<organism evidence="9 10">
    <name type="scientific">Pedobacter nyackensis</name>
    <dbReference type="NCBI Taxonomy" id="475255"/>
    <lineage>
        <taxon>Bacteria</taxon>
        <taxon>Pseudomonadati</taxon>
        <taxon>Bacteroidota</taxon>
        <taxon>Sphingobacteriia</taxon>
        <taxon>Sphingobacteriales</taxon>
        <taxon>Sphingobacteriaceae</taxon>
        <taxon>Pedobacter</taxon>
    </lineage>
</organism>
<evidence type="ECO:0000256" key="3">
    <source>
        <dbReference type="ARBA" id="ARBA00022801"/>
    </source>
</evidence>
<feature type="region of interest" description="Disordered" evidence="6">
    <location>
        <begin position="176"/>
        <end position="200"/>
    </location>
</feature>
<dbReference type="RefSeq" id="WP_084287445.1">
    <property type="nucleotide sequence ID" value="NZ_FWYB01000001.1"/>
</dbReference>
<evidence type="ECO:0000256" key="1">
    <source>
        <dbReference type="ARBA" id="ARBA00011073"/>
    </source>
</evidence>
<keyword evidence="10" id="KW-1185">Reference proteome</keyword>
<dbReference type="InterPro" id="IPR051048">
    <property type="entry name" value="Peptidase_S8/S53_subtilisin"/>
</dbReference>
<dbReference type="InterPro" id="IPR015500">
    <property type="entry name" value="Peptidase_S8_subtilisin-rel"/>
</dbReference>
<keyword evidence="7" id="KW-0732">Signal</keyword>
<dbReference type="OrthoDB" id="9798386at2"/>
<dbReference type="InterPro" id="IPR036852">
    <property type="entry name" value="Peptidase_S8/S53_dom_sf"/>
</dbReference>
<dbReference type="STRING" id="475255.SAMN04488101_101798"/>
<name>A0A1W2AP16_9SPHI</name>
<keyword evidence="4" id="KW-0720">Serine protease</keyword>
<dbReference type="Pfam" id="PF00082">
    <property type="entry name" value="Peptidase_S8"/>
    <property type="match status" value="1"/>
</dbReference>
<dbReference type="GO" id="GO:0004252">
    <property type="term" value="F:serine-type endopeptidase activity"/>
    <property type="evidence" value="ECO:0007669"/>
    <property type="project" value="InterPro"/>
</dbReference>
<dbReference type="EMBL" id="FWYB01000001">
    <property type="protein sequence ID" value="SMC62413.1"/>
    <property type="molecule type" value="Genomic_DNA"/>
</dbReference>
<evidence type="ECO:0000256" key="6">
    <source>
        <dbReference type="SAM" id="MobiDB-lite"/>
    </source>
</evidence>
<evidence type="ECO:0000256" key="7">
    <source>
        <dbReference type="SAM" id="SignalP"/>
    </source>
</evidence>
<dbReference type="GO" id="GO:0006508">
    <property type="term" value="P:proteolysis"/>
    <property type="evidence" value="ECO:0007669"/>
    <property type="project" value="UniProtKB-KW"/>
</dbReference>
<dbReference type="InterPro" id="IPR000209">
    <property type="entry name" value="Peptidase_S8/S53_dom"/>
</dbReference>
<dbReference type="InterPro" id="IPR022398">
    <property type="entry name" value="Peptidase_S8_His-AS"/>
</dbReference>
<evidence type="ECO:0000256" key="5">
    <source>
        <dbReference type="PROSITE-ProRule" id="PRU01240"/>
    </source>
</evidence>
<accession>A0A1W2AP16</accession>